<organism evidence="1 2">
    <name type="scientific">Muribaculum caecicola</name>
    <dbReference type="NCBI Taxonomy" id="3038144"/>
    <lineage>
        <taxon>Bacteria</taxon>
        <taxon>Pseudomonadati</taxon>
        <taxon>Bacteroidota</taxon>
        <taxon>Bacteroidia</taxon>
        <taxon>Bacteroidales</taxon>
        <taxon>Muribaculaceae</taxon>
        <taxon>Muribaculum</taxon>
    </lineage>
</organism>
<protein>
    <submittedName>
        <fullName evidence="1">Cupin domain-containing protein</fullName>
    </submittedName>
</protein>
<comment type="caution">
    <text evidence="1">The sequence shown here is derived from an EMBL/GenBank/DDBJ whole genome shotgun (WGS) entry which is preliminary data.</text>
</comment>
<evidence type="ECO:0000313" key="2">
    <source>
        <dbReference type="Proteomes" id="UP000305401"/>
    </source>
</evidence>
<dbReference type="Proteomes" id="UP000305401">
    <property type="component" value="Unassembled WGS sequence"/>
</dbReference>
<reference evidence="1" key="1">
    <citation type="submission" date="2019-04" db="EMBL/GenBank/DDBJ databases">
        <title>Microbes associate with the intestines of laboratory mice.</title>
        <authorList>
            <person name="Navarre W."/>
            <person name="Wong E."/>
            <person name="Huang K.C."/>
            <person name="Tropini C."/>
            <person name="Ng K."/>
            <person name="Yu B."/>
        </authorList>
    </citation>
    <scope>NUCLEOTIDE SEQUENCE</scope>
    <source>
        <strain evidence="1">NM86_A22</strain>
    </source>
</reference>
<gene>
    <name evidence="1" type="ORF">E5990_11005</name>
</gene>
<sequence>MNQLKQVARRLHGLRDALNLSLEEMAQGCGVSPDTLESYESGNVDIPVSFLHQMAAAYGVELTALLFGEEPKMNSYYITRSGKGVKVERTAAYSYQDLAAGFRQRVIAPFMVTINPEANAGAHLNPNTHPGQEFNYVVEGELEISIADKNAVLRPGDSIMFDSSLPHALRAIGDKPTRIIAIIS</sequence>
<name>A0AC61S3L9_9BACT</name>
<evidence type="ECO:0000313" key="1">
    <source>
        <dbReference type="EMBL" id="THG40330.1"/>
    </source>
</evidence>
<proteinExistence type="predicted"/>
<keyword evidence="2" id="KW-1185">Reference proteome</keyword>
<accession>A0AC61S3L9</accession>
<dbReference type="EMBL" id="SSTG01000235">
    <property type="protein sequence ID" value="THG40330.1"/>
    <property type="molecule type" value="Genomic_DNA"/>
</dbReference>